<feature type="region of interest" description="Disordered" evidence="5">
    <location>
        <begin position="302"/>
        <end position="347"/>
    </location>
</feature>
<keyword evidence="2" id="KW-0863">Zinc-finger</keyword>
<dbReference type="STRING" id="796925.A0A137PJB4"/>
<dbReference type="EMBL" id="KQ964418">
    <property type="protein sequence ID" value="KXN75092.1"/>
    <property type="molecule type" value="Genomic_DNA"/>
</dbReference>
<dbReference type="PANTHER" id="PTHR47793">
    <property type="entry name" value="HISTONE DEACETYLASE COMPLEX SUBUNIT CTI6"/>
    <property type="match status" value="1"/>
</dbReference>
<feature type="coiled-coil region" evidence="4">
    <location>
        <begin position="392"/>
        <end position="419"/>
    </location>
</feature>
<keyword evidence="3" id="KW-0862">Zinc</keyword>
<evidence type="ECO:0000259" key="6">
    <source>
        <dbReference type="SMART" id="SM00249"/>
    </source>
</evidence>
<dbReference type="Gene3D" id="3.30.40.10">
    <property type="entry name" value="Zinc/RING finger domain, C3HC4 (zinc finger)"/>
    <property type="match status" value="1"/>
</dbReference>
<feature type="domain" description="Zinc finger PHD-type" evidence="6">
    <location>
        <begin position="77"/>
        <end position="121"/>
    </location>
</feature>
<gene>
    <name evidence="7" type="ORF">CONCODRAFT_82616</name>
</gene>
<feature type="compositionally biased region" description="Basic residues" evidence="5">
    <location>
        <begin position="328"/>
        <end position="337"/>
    </location>
</feature>
<dbReference type="SUPFAM" id="SSF57903">
    <property type="entry name" value="FYVE/PHD zinc finger"/>
    <property type="match status" value="1"/>
</dbReference>
<evidence type="ECO:0000256" key="4">
    <source>
        <dbReference type="SAM" id="Coils"/>
    </source>
</evidence>
<feature type="compositionally biased region" description="Polar residues" evidence="5">
    <location>
        <begin position="186"/>
        <end position="205"/>
    </location>
</feature>
<dbReference type="OrthoDB" id="436852at2759"/>
<dbReference type="Pfam" id="PF20826">
    <property type="entry name" value="PHD_5"/>
    <property type="match status" value="1"/>
</dbReference>
<feature type="compositionally biased region" description="Acidic residues" evidence="5">
    <location>
        <begin position="56"/>
        <end position="71"/>
    </location>
</feature>
<dbReference type="InterPro" id="IPR019786">
    <property type="entry name" value="Zinc_finger_PHD-type_CS"/>
</dbReference>
<organism evidence="7 8">
    <name type="scientific">Conidiobolus coronatus (strain ATCC 28846 / CBS 209.66 / NRRL 28638)</name>
    <name type="common">Delacroixia coronata</name>
    <dbReference type="NCBI Taxonomy" id="796925"/>
    <lineage>
        <taxon>Eukaryota</taxon>
        <taxon>Fungi</taxon>
        <taxon>Fungi incertae sedis</taxon>
        <taxon>Zoopagomycota</taxon>
        <taxon>Entomophthoromycotina</taxon>
        <taxon>Entomophthoromycetes</taxon>
        <taxon>Entomophthorales</taxon>
        <taxon>Ancylistaceae</taxon>
        <taxon>Conidiobolus</taxon>
    </lineage>
</organism>
<feature type="compositionally biased region" description="Basic residues" evidence="5">
    <location>
        <begin position="244"/>
        <end position="253"/>
    </location>
</feature>
<evidence type="ECO:0000256" key="3">
    <source>
        <dbReference type="ARBA" id="ARBA00022833"/>
    </source>
</evidence>
<dbReference type="AlphaFoldDB" id="A0A137PJB4"/>
<keyword evidence="1" id="KW-0479">Metal-binding</keyword>
<keyword evidence="8" id="KW-1185">Reference proteome</keyword>
<evidence type="ECO:0000256" key="1">
    <source>
        <dbReference type="ARBA" id="ARBA00022723"/>
    </source>
</evidence>
<evidence type="ECO:0000256" key="2">
    <source>
        <dbReference type="ARBA" id="ARBA00022771"/>
    </source>
</evidence>
<name>A0A137PJB4_CONC2</name>
<proteinExistence type="predicted"/>
<dbReference type="InterPro" id="IPR013083">
    <property type="entry name" value="Znf_RING/FYVE/PHD"/>
</dbReference>
<feature type="compositionally biased region" description="Low complexity" evidence="5">
    <location>
        <begin position="267"/>
        <end position="279"/>
    </location>
</feature>
<dbReference type="GO" id="GO:0033698">
    <property type="term" value="C:Rpd3L complex"/>
    <property type="evidence" value="ECO:0007669"/>
    <property type="project" value="TreeGrafter"/>
</dbReference>
<dbReference type="GO" id="GO:0008270">
    <property type="term" value="F:zinc ion binding"/>
    <property type="evidence" value="ECO:0007669"/>
    <property type="project" value="UniProtKB-KW"/>
</dbReference>
<feature type="region of interest" description="Disordered" evidence="5">
    <location>
        <begin position="129"/>
        <end position="155"/>
    </location>
</feature>
<evidence type="ECO:0000313" key="7">
    <source>
        <dbReference type="EMBL" id="KXN75092.1"/>
    </source>
</evidence>
<keyword evidence="4" id="KW-0175">Coiled coil</keyword>
<sequence>MGRQPNRSRGGNNLSISDTFHNKHNSYNSKTFSSSARSNKLGKHNPKRNKRYSEEKEFEEADDDDDEEDEEPTGVTRCICKLQHGDGVMIQCEECEVWQHIVCVNIPESEIPEKYFCEQCRPDLHPYLSKNEKPLPVKKSHKKPSAPIATTNNQTLPNNSIVTAISKVKSLSISASSSQKPKSTSNTPHQLDSPPSQIFTTRSGRQTAIRNKGTYLEVPEDADIDQVTEITEEALLANAEKKLQSSRRSKRSSPKPMSATVMAGPLSMSKASSNNSSNSFRRLDTYKNSIYPREMPNFPNFDALNEFFSPPTQAPKPPTYNPAPANSNKKKGNKRKSTPPPRARNVHARSQLNAIMIRADRMLGHCDLMVKELEETGLSILNPVKLNTLATGQNCIEAIEGLKRKLQDYKDQYENIRSRKEVKMD</sequence>
<evidence type="ECO:0000256" key="5">
    <source>
        <dbReference type="SAM" id="MobiDB-lite"/>
    </source>
</evidence>
<dbReference type="InterPro" id="IPR001965">
    <property type="entry name" value="Znf_PHD"/>
</dbReference>
<feature type="region of interest" description="Disordered" evidence="5">
    <location>
        <begin position="1"/>
        <end position="71"/>
    </location>
</feature>
<feature type="compositionally biased region" description="Low complexity" evidence="5">
    <location>
        <begin position="173"/>
        <end position="185"/>
    </location>
</feature>
<dbReference type="PROSITE" id="PS01359">
    <property type="entry name" value="ZF_PHD_1"/>
    <property type="match status" value="1"/>
</dbReference>
<dbReference type="InterPro" id="IPR011011">
    <property type="entry name" value="Znf_FYVE_PHD"/>
</dbReference>
<dbReference type="Proteomes" id="UP000070444">
    <property type="component" value="Unassembled WGS sequence"/>
</dbReference>
<dbReference type="CDD" id="cd15550">
    <property type="entry name" value="PHD_MLL5"/>
    <property type="match status" value="1"/>
</dbReference>
<dbReference type="GO" id="GO:0061186">
    <property type="term" value="P:negative regulation of silent mating-type cassette heterochromatin formation"/>
    <property type="evidence" value="ECO:0007669"/>
    <property type="project" value="TreeGrafter"/>
</dbReference>
<dbReference type="InterPro" id="IPR053051">
    <property type="entry name" value="HDAC_complex_subunit"/>
</dbReference>
<dbReference type="GO" id="GO:0061188">
    <property type="term" value="P:negative regulation of rDNA heterochromatin formation"/>
    <property type="evidence" value="ECO:0007669"/>
    <property type="project" value="TreeGrafter"/>
</dbReference>
<dbReference type="SMART" id="SM00249">
    <property type="entry name" value="PHD"/>
    <property type="match status" value="1"/>
</dbReference>
<feature type="region of interest" description="Disordered" evidence="5">
    <location>
        <begin position="173"/>
        <end position="205"/>
    </location>
</feature>
<accession>A0A137PJB4</accession>
<dbReference type="PANTHER" id="PTHR47793:SF1">
    <property type="entry name" value="HISTONE DEACETYLASE COMPLEX SUBUNIT CTI6"/>
    <property type="match status" value="1"/>
</dbReference>
<dbReference type="GO" id="GO:0070210">
    <property type="term" value="C:Rpd3L-Expanded complex"/>
    <property type="evidence" value="ECO:0007669"/>
    <property type="project" value="TreeGrafter"/>
</dbReference>
<feature type="compositionally biased region" description="Polar residues" evidence="5">
    <location>
        <begin position="1"/>
        <end position="38"/>
    </location>
</feature>
<feature type="compositionally biased region" description="Basic residues" evidence="5">
    <location>
        <begin position="40"/>
        <end position="50"/>
    </location>
</feature>
<reference evidence="7 8" key="1">
    <citation type="journal article" date="2015" name="Genome Biol. Evol.">
        <title>Phylogenomic analyses indicate that early fungi evolved digesting cell walls of algal ancestors of land plants.</title>
        <authorList>
            <person name="Chang Y."/>
            <person name="Wang S."/>
            <person name="Sekimoto S."/>
            <person name="Aerts A.L."/>
            <person name="Choi C."/>
            <person name="Clum A."/>
            <person name="LaButti K.M."/>
            <person name="Lindquist E.A."/>
            <person name="Yee Ngan C."/>
            <person name="Ohm R.A."/>
            <person name="Salamov A.A."/>
            <person name="Grigoriev I.V."/>
            <person name="Spatafora J.W."/>
            <person name="Berbee M.L."/>
        </authorList>
    </citation>
    <scope>NUCLEOTIDE SEQUENCE [LARGE SCALE GENOMIC DNA]</scope>
    <source>
        <strain evidence="7 8">NRRL 28638</strain>
    </source>
</reference>
<feature type="region of interest" description="Disordered" evidence="5">
    <location>
        <begin position="240"/>
        <end position="280"/>
    </location>
</feature>
<feature type="compositionally biased region" description="Pro residues" evidence="5">
    <location>
        <begin position="312"/>
        <end position="321"/>
    </location>
</feature>
<protein>
    <recommendedName>
        <fullName evidence="6">Zinc finger PHD-type domain-containing protein</fullName>
    </recommendedName>
</protein>
<evidence type="ECO:0000313" key="8">
    <source>
        <dbReference type="Proteomes" id="UP000070444"/>
    </source>
</evidence>